<evidence type="ECO:0000313" key="6">
    <source>
        <dbReference type="EMBL" id="KTB41074.1"/>
    </source>
</evidence>
<dbReference type="Pfam" id="PF00641">
    <property type="entry name" value="Zn_ribbon_RanBP"/>
    <property type="match status" value="2"/>
</dbReference>
<evidence type="ECO:0000259" key="5">
    <source>
        <dbReference type="SMART" id="SM00547"/>
    </source>
</evidence>
<name>A0A0W0FXK5_MONRR</name>
<feature type="region of interest" description="Disordered" evidence="4">
    <location>
        <begin position="164"/>
        <end position="394"/>
    </location>
</feature>
<accession>A0A0W0FXK5</accession>
<evidence type="ECO:0000256" key="2">
    <source>
        <dbReference type="ARBA" id="ARBA00022771"/>
    </source>
</evidence>
<dbReference type="InterPro" id="IPR001876">
    <property type="entry name" value="Znf_RanBP2"/>
</dbReference>
<dbReference type="SMART" id="SM00547">
    <property type="entry name" value="ZnF_RBZ"/>
    <property type="match status" value="3"/>
</dbReference>
<feature type="compositionally biased region" description="Low complexity" evidence="4">
    <location>
        <begin position="342"/>
        <end position="353"/>
    </location>
</feature>
<feature type="domain" description="RanBP2-type" evidence="5">
    <location>
        <begin position="822"/>
        <end position="847"/>
    </location>
</feature>
<dbReference type="Proteomes" id="UP000054988">
    <property type="component" value="Unassembled WGS sequence"/>
</dbReference>
<feature type="compositionally biased region" description="Acidic residues" evidence="4">
    <location>
        <begin position="52"/>
        <end position="61"/>
    </location>
</feature>
<proteinExistence type="predicted"/>
<organism evidence="6 7">
    <name type="scientific">Moniliophthora roreri</name>
    <name type="common">Frosty pod rot fungus</name>
    <name type="synonym">Monilia roreri</name>
    <dbReference type="NCBI Taxonomy" id="221103"/>
    <lineage>
        <taxon>Eukaryota</taxon>
        <taxon>Fungi</taxon>
        <taxon>Dikarya</taxon>
        <taxon>Basidiomycota</taxon>
        <taxon>Agaricomycotina</taxon>
        <taxon>Agaricomycetes</taxon>
        <taxon>Agaricomycetidae</taxon>
        <taxon>Agaricales</taxon>
        <taxon>Marasmiineae</taxon>
        <taxon>Marasmiaceae</taxon>
        <taxon>Moniliophthora</taxon>
    </lineage>
</organism>
<feature type="domain" description="RanBP2-type" evidence="5">
    <location>
        <begin position="768"/>
        <end position="793"/>
    </location>
</feature>
<evidence type="ECO:0000256" key="1">
    <source>
        <dbReference type="ARBA" id="ARBA00022723"/>
    </source>
</evidence>
<reference evidence="6 7" key="1">
    <citation type="submission" date="2015-12" db="EMBL/GenBank/DDBJ databases">
        <title>Draft genome sequence of Moniliophthora roreri, the causal agent of frosty pod rot of cacao.</title>
        <authorList>
            <person name="Aime M.C."/>
            <person name="Diaz-Valderrama J.R."/>
            <person name="Kijpornyongpan T."/>
            <person name="Phillips-Mora W."/>
        </authorList>
    </citation>
    <scope>NUCLEOTIDE SEQUENCE [LARGE SCALE GENOMIC DNA]</scope>
    <source>
        <strain evidence="6 7">MCA 2952</strain>
    </source>
</reference>
<feature type="compositionally biased region" description="Low complexity" evidence="4">
    <location>
        <begin position="372"/>
        <end position="385"/>
    </location>
</feature>
<keyword evidence="2" id="KW-0863">Zinc-finger</keyword>
<evidence type="ECO:0000256" key="4">
    <source>
        <dbReference type="SAM" id="MobiDB-lite"/>
    </source>
</evidence>
<protein>
    <recommendedName>
        <fullName evidence="5">RanBP2-type domain-containing protein</fullName>
    </recommendedName>
</protein>
<feature type="region of interest" description="Disordered" evidence="4">
    <location>
        <begin position="47"/>
        <end position="128"/>
    </location>
</feature>
<evidence type="ECO:0000313" key="7">
    <source>
        <dbReference type="Proteomes" id="UP000054988"/>
    </source>
</evidence>
<dbReference type="AlphaFoldDB" id="A0A0W0FXK5"/>
<feature type="compositionally biased region" description="Pro residues" evidence="4">
    <location>
        <begin position="298"/>
        <end position="312"/>
    </location>
</feature>
<feature type="compositionally biased region" description="Low complexity" evidence="4">
    <location>
        <begin position="288"/>
        <end position="297"/>
    </location>
</feature>
<feature type="compositionally biased region" description="Pro residues" evidence="4">
    <location>
        <begin position="649"/>
        <end position="659"/>
    </location>
</feature>
<sequence>MSAVRRGTRSGARPSPYARPQPKKSSWSISGLLSYLNPLRFRSLPEITTVDEPADEDEEWNAEEHGQSPAKALSARGRQMANTLNPKAPEPRTTIQSTRQPLPVANGPPPSSSSQKAAAQNLFNDPVSPAEGIDIVTSFLESRRDQPISSIEAEGLISLLKKSAPVESREPFRFSSSTPSTPLRGNSPLFTSTSTNNASFRFTAPTESPNISQSSETPAPRLLKHNPNGTYRWQGGGSAKPSRNRNRYQLPSFGSQRSSQRLVLKDSPEKAAKTDTKRRRVGDELHTSSALPSGSTSSPPPQMNRSPAPAPSPTRTVQAGPFPASSNGLPNSSSEKRINGASTSFPSSRSRLSVPQKPTTPAVPSPLRQAWGQSSPSTSSDGEGSPIPQSQRQTKAANFVSELINQVTPTRYLDVSNPYQVASPVKTTGAPKQRSRRIRASDKKQEVNGSDAVTKIDKEKEKEKKEESTKQYTAQAIIEATVPKGSTRSRPPANIGNGGTNGIASTRSPSPSDTRKSPRKTALDVSPGIEEIEDSEQPPTKKAKANGAVNGLSVQPSAPSAAKSGPTIEEVSDEDETVAAKQAIKPSEVVEADNNAKPIVPQSTSNPFGLTTTTNNKSSLPVIGVPKTSTIPREPSKLRQSFKLDSTPTPSPAPTPSAPLPGFTAASLPDNSATSIDSAMSSKTTDPKQAALAVPLPSLPSFTFTIPTTVSLADASNDAMAKAKIASRASLPRFEFSAPAETIKPSKPAQSFDFAAAGMKPVAAPTGGAWICSTCKLKNDSPAATKCAVCDEPRQQPSVKPVAQGFDWAAAGMKPKPAPAEGSWTCSTCQLRNDNPMATKCAFCDESRQPPPTKPVVQGFDWAAAGMKPKPAPAAGSWVCSTCTLENTDSAATKCKVCDTPR</sequence>
<feature type="compositionally biased region" description="Polar residues" evidence="4">
    <location>
        <begin position="324"/>
        <end position="333"/>
    </location>
</feature>
<feature type="compositionally biased region" description="Polar residues" evidence="4">
    <location>
        <begin position="669"/>
        <end position="684"/>
    </location>
</feature>
<dbReference type="EMBL" id="LATX01001515">
    <property type="protein sequence ID" value="KTB41074.1"/>
    <property type="molecule type" value="Genomic_DNA"/>
</dbReference>
<keyword evidence="3" id="KW-0862">Zinc</keyword>
<dbReference type="GO" id="GO:0008270">
    <property type="term" value="F:zinc ion binding"/>
    <property type="evidence" value="ECO:0007669"/>
    <property type="project" value="UniProtKB-KW"/>
</dbReference>
<gene>
    <name evidence="6" type="ORF">WG66_6333</name>
</gene>
<feature type="region of interest" description="Disordered" evidence="4">
    <location>
        <begin position="413"/>
        <end position="684"/>
    </location>
</feature>
<feature type="compositionally biased region" description="Polar residues" evidence="4">
    <location>
        <begin position="188"/>
        <end position="217"/>
    </location>
</feature>
<dbReference type="eggNOG" id="KOG0864">
    <property type="taxonomic scope" value="Eukaryota"/>
</dbReference>
<evidence type="ECO:0000256" key="3">
    <source>
        <dbReference type="ARBA" id="ARBA00022833"/>
    </source>
</evidence>
<feature type="region of interest" description="Disordered" evidence="4">
    <location>
        <begin position="1"/>
        <end position="29"/>
    </location>
</feature>
<feature type="domain" description="RanBP2-type" evidence="5">
    <location>
        <begin position="876"/>
        <end position="901"/>
    </location>
</feature>
<comment type="caution">
    <text evidence="6">The sequence shown here is derived from an EMBL/GenBank/DDBJ whole genome shotgun (WGS) entry which is preliminary data.</text>
</comment>
<feature type="compositionally biased region" description="Polar residues" evidence="4">
    <location>
        <begin position="601"/>
        <end position="619"/>
    </location>
</feature>
<dbReference type="Gene3D" id="4.10.1060.10">
    <property type="entry name" value="Zinc finger, RanBP2-type"/>
    <property type="match status" value="3"/>
</dbReference>
<feature type="compositionally biased region" description="Basic and acidic residues" evidence="4">
    <location>
        <begin position="263"/>
        <end position="286"/>
    </location>
</feature>
<keyword evidence="1" id="KW-0479">Metal-binding</keyword>
<feature type="compositionally biased region" description="Basic and acidic residues" evidence="4">
    <location>
        <begin position="454"/>
        <end position="469"/>
    </location>
</feature>
<feature type="compositionally biased region" description="Polar residues" evidence="4">
    <location>
        <begin position="247"/>
        <end position="261"/>
    </location>
</feature>